<evidence type="ECO:0008006" key="4">
    <source>
        <dbReference type="Google" id="ProtNLM"/>
    </source>
</evidence>
<accession>A0ABX0MDF0</accession>
<dbReference type="Proteomes" id="UP000819052">
    <property type="component" value="Unassembled WGS sequence"/>
</dbReference>
<sequence length="127" mass="13374">MRPELAIGILGAAGAQQVGAGTLTPRRVTRAGANVDAERDERDEQDAKQVDNEVGSGADRMHHLALVAVTLVPPLRKGLVKREPTIKPVKAASHSAGLRERDDDACDPCLESGCGGCELCQPGRDLV</sequence>
<name>A0ABX0MDF0_9BURK</name>
<dbReference type="RefSeq" id="WP_167077348.1">
    <property type="nucleotide sequence ID" value="NZ_VVIW01000008.1"/>
</dbReference>
<reference evidence="2 3" key="1">
    <citation type="submission" date="2019-09" db="EMBL/GenBank/DDBJ databases">
        <title>Taxonomy of Antarctic Massilia spp.: description of Massilia rubra sp. nov., Massilia aquatica sp. nov., Massilia mucilaginosa sp. nov., Massilia frigida sp. nov. isolated from streams, lakes and regoliths.</title>
        <authorList>
            <person name="Holochova P."/>
            <person name="Sedlacek I."/>
            <person name="Kralova S."/>
            <person name="Maslanova I."/>
            <person name="Busse H.-J."/>
            <person name="Stankova E."/>
            <person name="Vrbovska V."/>
            <person name="Kovarovic V."/>
            <person name="Bartak M."/>
            <person name="Svec P."/>
            <person name="Pantucek R."/>
        </authorList>
    </citation>
    <scope>NUCLEOTIDE SEQUENCE [LARGE SCALE GENOMIC DNA]</scope>
    <source>
        <strain evidence="2 3">CCM 8693</strain>
    </source>
</reference>
<evidence type="ECO:0000313" key="2">
    <source>
        <dbReference type="EMBL" id="NHZ41584.1"/>
    </source>
</evidence>
<feature type="region of interest" description="Disordered" evidence="1">
    <location>
        <begin position="18"/>
        <end position="57"/>
    </location>
</feature>
<gene>
    <name evidence="2" type="ORF">F1609_15660</name>
</gene>
<feature type="compositionally biased region" description="Basic and acidic residues" evidence="1">
    <location>
        <begin position="36"/>
        <end position="51"/>
    </location>
</feature>
<dbReference type="EMBL" id="VVIW01000008">
    <property type="protein sequence ID" value="NHZ41584.1"/>
    <property type="molecule type" value="Genomic_DNA"/>
</dbReference>
<evidence type="ECO:0000256" key="1">
    <source>
        <dbReference type="SAM" id="MobiDB-lite"/>
    </source>
</evidence>
<evidence type="ECO:0000313" key="3">
    <source>
        <dbReference type="Proteomes" id="UP000819052"/>
    </source>
</evidence>
<proteinExistence type="predicted"/>
<protein>
    <recommendedName>
        <fullName evidence="4">Secreted protein</fullName>
    </recommendedName>
</protein>
<comment type="caution">
    <text evidence="2">The sequence shown here is derived from an EMBL/GenBank/DDBJ whole genome shotgun (WGS) entry which is preliminary data.</text>
</comment>
<keyword evidence="3" id="KW-1185">Reference proteome</keyword>
<organism evidence="2 3">
    <name type="scientific">Massilia aquatica</name>
    <dbReference type="NCBI Taxonomy" id="2609000"/>
    <lineage>
        <taxon>Bacteria</taxon>
        <taxon>Pseudomonadati</taxon>
        <taxon>Pseudomonadota</taxon>
        <taxon>Betaproteobacteria</taxon>
        <taxon>Burkholderiales</taxon>
        <taxon>Oxalobacteraceae</taxon>
        <taxon>Telluria group</taxon>
        <taxon>Massilia</taxon>
    </lineage>
</organism>